<evidence type="ECO:0000256" key="1">
    <source>
        <dbReference type="ARBA" id="ARBA00006429"/>
    </source>
</evidence>
<accession>A0A8E1UR73</accession>
<dbReference type="RefSeq" id="WP_053398818.1">
    <property type="nucleotide sequence ID" value="NZ_LFQU01000022.1"/>
</dbReference>
<organism evidence="5 6">
    <name type="scientific">Xylanibacter rarus</name>
    <dbReference type="NCBI Taxonomy" id="1676614"/>
    <lineage>
        <taxon>Bacteria</taxon>
        <taxon>Pseudomonadati</taxon>
        <taxon>Bacteroidota</taxon>
        <taxon>Bacteroidia</taxon>
        <taxon>Bacteroidales</taxon>
        <taxon>Prevotellaceae</taxon>
        <taxon>Xylanibacter</taxon>
    </lineage>
</organism>
<keyword evidence="2" id="KW-0540">Nuclease</keyword>
<dbReference type="InterPro" id="IPR007346">
    <property type="entry name" value="Endonuclease-I"/>
</dbReference>
<protein>
    <submittedName>
        <fullName evidence="5">Uncharacterized protein</fullName>
    </submittedName>
</protein>
<keyword evidence="3" id="KW-0378">Hydrolase</keyword>
<dbReference type="Proteomes" id="UP000036951">
    <property type="component" value="Unassembled WGS sequence"/>
</dbReference>
<keyword evidence="6" id="KW-1185">Reference proteome</keyword>
<gene>
    <name evidence="5" type="ORF">ACU52_11050</name>
</gene>
<proteinExistence type="inferred from homology"/>
<dbReference type="SUPFAM" id="SSF54060">
    <property type="entry name" value="His-Me finger endonucleases"/>
    <property type="match status" value="1"/>
</dbReference>
<keyword evidence="4" id="KW-0732">Signal</keyword>
<dbReference type="EMBL" id="LFQU01000022">
    <property type="protein sequence ID" value="KOO67927.1"/>
    <property type="molecule type" value="Genomic_DNA"/>
</dbReference>
<evidence type="ECO:0000256" key="3">
    <source>
        <dbReference type="ARBA" id="ARBA00022801"/>
    </source>
</evidence>
<dbReference type="InterPro" id="IPR044925">
    <property type="entry name" value="His-Me_finger_sf"/>
</dbReference>
<dbReference type="OrthoDB" id="9770276at2"/>
<dbReference type="GO" id="GO:0004518">
    <property type="term" value="F:nuclease activity"/>
    <property type="evidence" value="ECO:0007669"/>
    <property type="project" value="UniProtKB-KW"/>
</dbReference>
<reference evidence="5 6" key="1">
    <citation type="submission" date="2015-06" db="EMBL/GenBank/DDBJ databases">
        <title>Prevotella sp. 109, sp. nov., a novel member of the family Prevotellaceae isolated from human faeces.</title>
        <authorList>
            <person name="Shkoporov A.N."/>
            <person name="Chaplin A.V."/>
            <person name="Kafarskaia L.I."/>
            <person name="Efimov B.A."/>
        </authorList>
    </citation>
    <scope>NUCLEOTIDE SEQUENCE [LARGE SCALE GENOMIC DNA]</scope>
    <source>
        <strain evidence="5 6">109</strain>
    </source>
</reference>
<evidence type="ECO:0000256" key="2">
    <source>
        <dbReference type="ARBA" id="ARBA00022722"/>
    </source>
</evidence>
<dbReference type="GO" id="GO:0016787">
    <property type="term" value="F:hydrolase activity"/>
    <property type="evidence" value="ECO:0007669"/>
    <property type="project" value="UniProtKB-KW"/>
</dbReference>
<evidence type="ECO:0000313" key="5">
    <source>
        <dbReference type="EMBL" id="KOO67927.1"/>
    </source>
</evidence>
<comment type="caution">
    <text evidence="5">The sequence shown here is derived from an EMBL/GenBank/DDBJ whole genome shotgun (WGS) entry which is preliminary data.</text>
</comment>
<sequence length="493" mass="55212">MRKFFIAAITTAMLTATAAIAQIPQNYYSSLKGKKGAELKTAVHNIIKNATVLKYGSGSGRTWEGFYTTDRLDDGQVVDRYSNDKRYFGNKGQAVSGMNIEHSFPKSWWGGSENQAYKDLYNLMPSEQKINSAKSNYPMGKVNNASTDNGCTKVGTGSNGYKLWEPADKWKGDFARGYMYMATAYQDFTWSGTQALQILQQGDYPTLREWAYTLYIEWAKTDGVDQTEVERNNEVYKIQGNRNPFVDFPNLMEYIWGDSIDYAFDPENTVTTSDYTDNPDVPTEETIYQATFTSETGSFTAKNISEPYSGFEVWTRDTKYGWKGTGYANNRAYAAEATLTSPEIDLTGFSEATLTFNHAINFCKSPESTFSVEVICDGTTNTLDGITWPAGNNWTFIDSGEISLNSYAGKKISIVFHYKSNDSEAGTWEIKRITITGKRTTTGIDGTTADCTPDMQKPYKAYTADGQRIASPKDYKGIMIIVQDGKTWKVMNR</sequence>
<dbReference type="PANTHER" id="PTHR33607">
    <property type="entry name" value="ENDONUCLEASE-1"/>
    <property type="match status" value="1"/>
</dbReference>
<dbReference type="Pfam" id="PF04231">
    <property type="entry name" value="Endonuclease_1"/>
    <property type="match status" value="1"/>
</dbReference>
<dbReference type="PANTHER" id="PTHR33607:SF2">
    <property type="entry name" value="ENDONUCLEASE-1"/>
    <property type="match status" value="1"/>
</dbReference>
<comment type="similarity">
    <text evidence="1">Belongs to the EndA/NucM nuclease family.</text>
</comment>
<evidence type="ECO:0000313" key="6">
    <source>
        <dbReference type="Proteomes" id="UP000036951"/>
    </source>
</evidence>
<name>A0A8E1UR73_9BACT</name>
<dbReference type="AlphaFoldDB" id="A0A8E1UR73"/>
<evidence type="ECO:0000256" key="4">
    <source>
        <dbReference type="SAM" id="SignalP"/>
    </source>
</evidence>
<feature type="signal peptide" evidence="4">
    <location>
        <begin position="1"/>
        <end position="21"/>
    </location>
</feature>
<feature type="chain" id="PRO_5034944270" evidence="4">
    <location>
        <begin position="22"/>
        <end position="493"/>
    </location>
</feature>